<evidence type="ECO:0000256" key="1">
    <source>
        <dbReference type="SAM" id="Coils"/>
    </source>
</evidence>
<reference evidence="4" key="1">
    <citation type="submission" date="2019-07" db="EMBL/GenBank/DDBJ databases">
        <title>De Novo Assembly of kiwifruit Actinidia rufa.</title>
        <authorList>
            <person name="Sugita-Konishi S."/>
            <person name="Sato K."/>
            <person name="Mori E."/>
            <person name="Abe Y."/>
            <person name="Kisaki G."/>
            <person name="Hamano K."/>
            <person name="Suezawa K."/>
            <person name="Otani M."/>
            <person name="Fukuda T."/>
            <person name="Manabe T."/>
            <person name="Gomi K."/>
            <person name="Tabuchi M."/>
            <person name="Akimitsu K."/>
            <person name="Kataoka I."/>
        </authorList>
    </citation>
    <scope>NUCLEOTIDE SEQUENCE [LARGE SCALE GENOMIC DNA]</scope>
    <source>
        <strain evidence="4">cv. Fuchu</strain>
    </source>
</reference>
<organism evidence="3 4">
    <name type="scientific">Actinidia rufa</name>
    <dbReference type="NCBI Taxonomy" id="165716"/>
    <lineage>
        <taxon>Eukaryota</taxon>
        <taxon>Viridiplantae</taxon>
        <taxon>Streptophyta</taxon>
        <taxon>Embryophyta</taxon>
        <taxon>Tracheophyta</taxon>
        <taxon>Spermatophyta</taxon>
        <taxon>Magnoliopsida</taxon>
        <taxon>eudicotyledons</taxon>
        <taxon>Gunneridae</taxon>
        <taxon>Pentapetalae</taxon>
        <taxon>asterids</taxon>
        <taxon>Ericales</taxon>
        <taxon>Actinidiaceae</taxon>
        <taxon>Actinidia</taxon>
    </lineage>
</organism>
<dbReference type="AlphaFoldDB" id="A0A7J0DB60"/>
<evidence type="ECO:0000313" key="3">
    <source>
        <dbReference type="EMBL" id="GFS30377.1"/>
    </source>
</evidence>
<sequence length="152" mass="16936">MVMQQVQSLQRVAIILDRMKQQSAEMKKTNKKAQNEVATTRARRVKALHDLDELQAVAYGPVNERRGIPENNPAWAKTASAAELPESPKPYSPLILPCFNEEEYMNEPSKEDGEEAQANEATKPMREVVTEEVGEAAAEVGNTAIQDPLNYL</sequence>
<accession>A0A7J0DB60</accession>
<feature type="region of interest" description="Disordered" evidence="2">
    <location>
        <begin position="105"/>
        <end position="124"/>
    </location>
</feature>
<comment type="caution">
    <text evidence="3">The sequence shown here is derived from an EMBL/GenBank/DDBJ whole genome shotgun (WGS) entry which is preliminary data.</text>
</comment>
<dbReference type="Proteomes" id="UP000585474">
    <property type="component" value="Unassembled WGS sequence"/>
</dbReference>
<keyword evidence="4" id="KW-1185">Reference proteome</keyword>
<keyword evidence="1" id="KW-0175">Coiled coil</keyword>
<proteinExistence type="predicted"/>
<gene>
    <name evidence="3" type="ORF">Acr_00g0011550</name>
</gene>
<feature type="coiled-coil region" evidence="1">
    <location>
        <begin position="16"/>
        <end position="43"/>
    </location>
</feature>
<protein>
    <submittedName>
        <fullName evidence="3">Uncharacterized protein</fullName>
    </submittedName>
</protein>
<evidence type="ECO:0000313" key="4">
    <source>
        <dbReference type="Proteomes" id="UP000585474"/>
    </source>
</evidence>
<dbReference type="EMBL" id="BJWL01000119">
    <property type="protein sequence ID" value="GFS30377.1"/>
    <property type="molecule type" value="Genomic_DNA"/>
</dbReference>
<name>A0A7J0DB60_9ERIC</name>
<evidence type="ECO:0000256" key="2">
    <source>
        <dbReference type="SAM" id="MobiDB-lite"/>
    </source>
</evidence>